<dbReference type="SMART" id="SM00184">
    <property type="entry name" value="RING"/>
    <property type="match status" value="2"/>
</dbReference>
<comment type="caution">
    <text evidence="11">The sequence shown here is derived from an EMBL/GenBank/DDBJ whole genome shotgun (WGS) entry which is preliminary data.</text>
</comment>
<protein>
    <recommendedName>
        <fullName evidence="2">RING-type E3 ubiquitin transferase</fullName>
        <ecNumber evidence="2">2.3.2.27</ecNumber>
    </recommendedName>
</protein>
<proteinExistence type="inferred from homology"/>
<dbReference type="GO" id="GO:0061630">
    <property type="term" value="F:ubiquitin protein ligase activity"/>
    <property type="evidence" value="ECO:0007669"/>
    <property type="project" value="UniProtKB-EC"/>
</dbReference>
<dbReference type="InterPro" id="IPR001841">
    <property type="entry name" value="Znf_RING"/>
</dbReference>
<dbReference type="PROSITE" id="PS50089">
    <property type="entry name" value="ZF_RING_2"/>
    <property type="match status" value="2"/>
</dbReference>
<feature type="compositionally biased region" description="Low complexity" evidence="8">
    <location>
        <begin position="40"/>
        <end position="49"/>
    </location>
</feature>
<evidence type="ECO:0000256" key="8">
    <source>
        <dbReference type="SAM" id="MobiDB-lite"/>
    </source>
</evidence>
<dbReference type="SUPFAM" id="SSF57850">
    <property type="entry name" value="RING/U-box"/>
    <property type="match status" value="2"/>
</dbReference>
<accession>A0A835A671</accession>
<keyword evidence="5" id="KW-0862">Zinc</keyword>
<evidence type="ECO:0000259" key="10">
    <source>
        <dbReference type="PROSITE" id="PS50089"/>
    </source>
</evidence>
<evidence type="ECO:0000256" key="6">
    <source>
        <dbReference type="ARBA" id="ARBA00024209"/>
    </source>
</evidence>
<evidence type="ECO:0000256" key="9">
    <source>
        <dbReference type="SAM" id="Phobius"/>
    </source>
</evidence>
<feature type="region of interest" description="Disordered" evidence="8">
    <location>
        <begin position="193"/>
        <end position="222"/>
    </location>
</feature>
<dbReference type="EC" id="2.3.2.27" evidence="2"/>
<evidence type="ECO:0000313" key="12">
    <source>
        <dbReference type="Proteomes" id="UP000636709"/>
    </source>
</evidence>
<feature type="domain" description="RING-type" evidence="10">
    <location>
        <begin position="594"/>
        <end position="636"/>
    </location>
</feature>
<feature type="compositionally biased region" description="Pro residues" evidence="8">
    <location>
        <begin position="207"/>
        <end position="220"/>
    </location>
</feature>
<organism evidence="11 12">
    <name type="scientific">Digitaria exilis</name>
    <dbReference type="NCBI Taxonomy" id="1010633"/>
    <lineage>
        <taxon>Eukaryota</taxon>
        <taxon>Viridiplantae</taxon>
        <taxon>Streptophyta</taxon>
        <taxon>Embryophyta</taxon>
        <taxon>Tracheophyta</taxon>
        <taxon>Spermatophyta</taxon>
        <taxon>Magnoliopsida</taxon>
        <taxon>Liliopsida</taxon>
        <taxon>Poales</taxon>
        <taxon>Poaceae</taxon>
        <taxon>PACMAD clade</taxon>
        <taxon>Panicoideae</taxon>
        <taxon>Panicodae</taxon>
        <taxon>Paniceae</taxon>
        <taxon>Anthephorinae</taxon>
        <taxon>Digitaria</taxon>
    </lineage>
</organism>
<dbReference type="EMBL" id="JACEFO010003289">
    <property type="protein sequence ID" value="KAF8642499.1"/>
    <property type="molecule type" value="Genomic_DNA"/>
</dbReference>
<evidence type="ECO:0000256" key="2">
    <source>
        <dbReference type="ARBA" id="ARBA00012483"/>
    </source>
</evidence>
<evidence type="ECO:0000256" key="3">
    <source>
        <dbReference type="ARBA" id="ARBA00022723"/>
    </source>
</evidence>
<feature type="transmembrane region" description="Helical" evidence="9">
    <location>
        <begin position="427"/>
        <end position="451"/>
    </location>
</feature>
<comment type="catalytic activity">
    <reaction evidence="1">
        <text>S-ubiquitinyl-[E2 ubiquitin-conjugating enzyme]-L-cysteine + [acceptor protein]-L-lysine = [E2 ubiquitin-conjugating enzyme]-L-cysteine + N(6)-ubiquitinyl-[acceptor protein]-L-lysine.</text>
        <dbReference type="EC" id="2.3.2.27"/>
    </reaction>
</comment>
<evidence type="ECO:0000256" key="7">
    <source>
        <dbReference type="PROSITE-ProRule" id="PRU00175"/>
    </source>
</evidence>
<gene>
    <name evidence="11" type="ORF">HU200_067174</name>
</gene>
<comment type="similarity">
    <text evidence="6">Belongs to the RING-type zinc finger family. ATL subfamily.</text>
</comment>
<feature type="transmembrane region" description="Helical" evidence="9">
    <location>
        <begin position="116"/>
        <end position="135"/>
    </location>
</feature>
<evidence type="ECO:0000256" key="5">
    <source>
        <dbReference type="ARBA" id="ARBA00022833"/>
    </source>
</evidence>
<keyword evidence="3" id="KW-0479">Metal-binding</keyword>
<dbReference type="GO" id="GO:0008270">
    <property type="term" value="F:zinc ion binding"/>
    <property type="evidence" value="ECO:0007669"/>
    <property type="project" value="UniProtKB-KW"/>
</dbReference>
<dbReference type="PANTHER" id="PTHR14155:SF485">
    <property type="entry name" value="E3 UBIQUITIN-PROTEIN LIGASE ATL41"/>
    <property type="match status" value="1"/>
</dbReference>
<evidence type="ECO:0000313" key="11">
    <source>
        <dbReference type="EMBL" id="KAF8642499.1"/>
    </source>
</evidence>
<evidence type="ECO:0000256" key="1">
    <source>
        <dbReference type="ARBA" id="ARBA00000900"/>
    </source>
</evidence>
<name>A0A835A671_9POAL</name>
<keyword evidence="12" id="KW-1185">Reference proteome</keyword>
<feature type="domain" description="RING-type" evidence="10">
    <location>
        <begin position="299"/>
        <end position="343"/>
    </location>
</feature>
<feature type="transmembrane region" description="Helical" evidence="9">
    <location>
        <begin position="82"/>
        <end position="104"/>
    </location>
</feature>
<evidence type="ECO:0000256" key="4">
    <source>
        <dbReference type="ARBA" id="ARBA00022771"/>
    </source>
</evidence>
<dbReference type="Proteomes" id="UP000636709">
    <property type="component" value="Unassembled WGS sequence"/>
</dbReference>
<keyword evidence="4 7" id="KW-0863">Zinc-finger</keyword>
<dbReference type="AlphaFoldDB" id="A0A835A671"/>
<keyword evidence="9" id="KW-0472">Membrane</keyword>
<dbReference type="PANTHER" id="PTHR14155">
    <property type="entry name" value="RING FINGER DOMAIN-CONTAINING"/>
    <property type="match status" value="1"/>
</dbReference>
<keyword evidence="9" id="KW-1133">Transmembrane helix</keyword>
<sequence>MRLRGTHAAGDEERRTANGAMACPWAPHATERPKQTRNRLSPSLHSLSPSLPFPPAGGVRELRGIINPPEVRAMAAGCMTRACALATATAACVGFPGALVYAIVRVAAARRYGATFALAIVLVFWVTVSAAYYPLICDDLIPWSSLMAPCLPRRRRQRRAHHPRVVVVVASAAGSAASLLPLPTTTTTVAEAERQEGGHGGRSWATAPPPEPQWPPPPPVDDTLPSFVAWRQDYRGMELLSREPPAVARGGGARVVGEDALAAAAAAAPYEWKWGGVPARAPLPDDDDDNGGEESRRRCAVCLYDVEEGETATWLPACLHMFHQHCIDQWLHLHGNSTCPICRCDAFVAPPLPLPPEQTGDAHLLIVTHAKEEPADEERTTANEGMVTAPPLALLPLLANLNSPKNRGPRSPRKNTPMAARDCMTRAWALAIATAACVGLPAALVYVVVGVASAHRLGVTISLAAFLAVWVAVSAAYYPRAFADILRWFALSRYLRGGHRGSRAQRHTTTTTTTRRRRRALLPRFVALGQRTSEQRQGSNNGALVPPPFVVARRSWQEEEEEGHGGDDMGALSREPPAAAWRRDGGEACKMQRCVVCLCDVEKVETAAWLPACMHVFHRHCIERWLHDHSTCPICRALVAAVQSETL</sequence>
<dbReference type="Pfam" id="PF13639">
    <property type="entry name" value="zf-RING_2"/>
    <property type="match status" value="2"/>
</dbReference>
<dbReference type="InterPro" id="IPR053238">
    <property type="entry name" value="RING-H2_zinc_finger"/>
</dbReference>
<feature type="transmembrane region" description="Helical" evidence="9">
    <location>
        <begin position="457"/>
        <end position="478"/>
    </location>
</feature>
<dbReference type="Gene3D" id="3.30.40.10">
    <property type="entry name" value="Zinc/RING finger domain, C3HC4 (zinc finger)"/>
    <property type="match status" value="2"/>
</dbReference>
<reference evidence="11" key="1">
    <citation type="submission" date="2020-07" db="EMBL/GenBank/DDBJ databases">
        <title>Genome sequence and genetic diversity analysis of an under-domesticated orphan crop, white fonio (Digitaria exilis).</title>
        <authorList>
            <person name="Bennetzen J.L."/>
            <person name="Chen S."/>
            <person name="Ma X."/>
            <person name="Wang X."/>
            <person name="Yssel A.E.J."/>
            <person name="Chaluvadi S.R."/>
            <person name="Johnson M."/>
            <person name="Gangashetty P."/>
            <person name="Hamidou F."/>
            <person name="Sanogo M.D."/>
            <person name="Zwaenepoel A."/>
            <person name="Wallace J."/>
            <person name="Van De Peer Y."/>
            <person name="Van Deynze A."/>
        </authorList>
    </citation>
    <scope>NUCLEOTIDE SEQUENCE</scope>
    <source>
        <tissue evidence="11">Leaves</tissue>
    </source>
</reference>
<feature type="region of interest" description="Disordered" evidence="8">
    <location>
        <begin position="1"/>
        <end position="49"/>
    </location>
</feature>
<keyword evidence="9" id="KW-0812">Transmembrane</keyword>
<dbReference type="InterPro" id="IPR013083">
    <property type="entry name" value="Znf_RING/FYVE/PHD"/>
</dbReference>